<evidence type="ECO:0000313" key="5">
    <source>
        <dbReference type="EMBL" id="KAG6470770.1"/>
    </source>
</evidence>
<dbReference type="PANTHER" id="PTHR12176:SF80">
    <property type="entry name" value="EEF1A LYSINE METHYLTRANSFERASE 4"/>
    <property type="match status" value="1"/>
</dbReference>
<gene>
    <name evidence="5" type="ORF">ZIOFF_071848</name>
</gene>
<dbReference type="InterPro" id="IPR051419">
    <property type="entry name" value="Lys/N-term_MeTrsfase_sf"/>
</dbReference>
<dbReference type="Proteomes" id="UP000734854">
    <property type="component" value="Unassembled WGS sequence"/>
</dbReference>
<dbReference type="GO" id="GO:0008168">
    <property type="term" value="F:methyltransferase activity"/>
    <property type="evidence" value="ECO:0007669"/>
    <property type="project" value="UniProtKB-KW"/>
</dbReference>
<keyword evidence="6" id="KW-1185">Reference proteome</keyword>
<proteinExistence type="inferred from homology"/>
<dbReference type="InterPro" id="IPR029063">
    <property type="entry name" value="SAM-dependent_MTases_sf"/>
</dbReference>
<evidence type="ECO:0000313" key="6">
    <source>
        <dbReference type="Proteomes" id="UP000734854"/>
    </source>
</evidence>
<evidence type="ECO:0000256" key="1">
    <source>
        <dbReference type="ARBA" id="ARBA00008361"/>
    </source>
</evidence>
<evidence type="ECO:0000259" key="4">
    <source>
        <dbReference type="Pfam" id="PF13649"/>
    </source>
</evidence>
<feature type="domain" description="Methyltransferase" evidence="4">
    <location>
        <begin position="105"/>
        <end position="149"/>
    </location>
</feature>
<dbReference type="AlphaFoldDB" id="A0A8J5C1W4"/>
<evidence type="ECO:0000256" key="2">
    <source>
        <dbReference type="ARBA" id="ARBA00022603"/>
    </source>
</evidence>
<comment type="similarity">
    <text evidence="1">Belongs to the methyltransferase superfamily.</text>
</comment>
<dbReference type="EMBL" id="JACMSC010000021">
    <property type="protein sequence ID" value="KAG6470770.1"/>
    <property type="molecule type" value="Genomic_DNA"/>
</dbReference>
<accession>A0A8J5C1W4</accession>
<keyword evidence="2" id="KW-0489">Methyltransferase</keyword>
<dbReference type="Pfam" id="PF13649">
    <property type="entry name" value="Methyltransf_25"/>
    <property type="match status" value="1"/>
</dbReference>
<evidence type="ECO:0000256" key="3">
    <source>
        <dbReference type="ARBA" id="ARBA00022679"/>
    </source>
</evidence>
<organism evidence="5 6">
    <name type="scientific">Zingiber officinale</name>
    <name type="common">Ginger</name>
    <name type="synonym">Amomum zingiber</name>
    <dbReference type="NCBI Taxonomy" id="94328"/>
    <lineage>
        <taxon>Eukaryota</taxon>
        <taxon>Viridiplantae</taxon>
        <taxon>Streptophyta</taxon>
        <taxon>Embryophyta</taxon>
        <taxon>Tracheophyta</taxon>
        <taxon>Spermatophyta</taxon>
        <taxon>Magnoliopsida</taxon>
        <taxon>Liliopsida</taxon>
        <taxon>Zingiberales</taxon>
        <taxon>Zingiberaceae</taxon>
        <taxon>Zingiber</taxon>
    </lineage>
</organism>
<dbReference type="CDD" id="cd02440">
    <property type="entry name" value="AdoMet_MTases"/>
    <property type="match status" value="1"/>
</dbReference>
<dbReference type="SUPFAM" id="SSF53335">
    <property type="entry name" value="S-adenosyl-L-methionine-dependent methyltransferases"/>
    <property type="match status" value="1"/>
</dbReference>
<dbReference type="PANTHER" id="PTHR12176">
    <property type="entry name" value="SAM-DEPENDENT METHYLTRANSFERASE SUPERFAMILY PROTEIN"/>
    <property type="match status" value="1"/>
</dbReference>
<reference evidence="5 6" key="1">
    <citation type="submission" date="2020-08" db="EMBL/GenBank/DDBJ databases">
        <title>Plant Genome Project.</title>
        <authorList>
            <person name="Zhang R.-G."/>
        </authorList>
    </citation>
    <scope>NUCLEOTIDE SEQUENCE [LARGE SCALE GENOMIC DNA]</scope>
    <source>
        <tissue evidence="5">Rhizome</tissue>
    </source>
</reference>
<name>A0A8J5C1W4_ZINOF</name>
<dbReference type="GO" id="GO:0032259">
    <property type="term" value="P:methylation"/>
    <property type="evidence" value="ECO:0007669"/>
    <property type="project" value="UniProtKB-KW"/>
</dbReference>
<dbReference type="InterPro" id="IPR041698">
    <property type="entry name" value="Methyltransf_25"/>
</dbReference>
<keyword evidence="3" id="KW-0808">Transferase</keyword>
<protein>
    <recommendedName>
        <fullName evidence="4">Methyltransferase domain-containing protein</fullName>
    </recommendedName>
</protein>
<sequence>MLSVFLYAELVATEEEPFEGTICLLERQLDLEERWKHYVVPPALNSSFGDLDGFMHSVVFLFSIVPPVARKGREVRAAEEGYEWFKYYSHFQHLIRPFLNPPRSVLEIGCGKPRLCKELHKDGVADMTCVDISPVAVERMRSRFRDEGHEGDESE</sequence>
<comment type="caution">
    <text evidence="5">The sequence shown here is derived from an EMBL/GenBank/DDBJ whole genome shotgun (WGS) entry which is preliminary data.</text>
</comment>
<dbReference type="Gene3D" id="3.40.50.150">
    <property type="entry name" value="Vaccinia Virus protein VP39"/>
    <property type="match status" value="1"/>
</dbReference>